<evidence type="ECO:0000313" key="2">
    <source>
        <dbReference type="Proteomes" id="UP000618931"/>
    </source>
</evidence>
<proteinExistence type="predicted"/>
<organism evidence="1 2">
    <name type="scientific">Hymenobacter ruricola</name>
    <dbReference type="NCBI Taxonomy" id="2791023"/>
    <lineage>
        <taxon>Bacteria</taxon>
        <taxon>Pseudomonadati</taxon>
        <taxon>Bacteroidota</taxon>
        <taxon>Cytophagia</taxon>
        <taxon>Cytophagales</taxon>
        <taxon>Hymenobacteraceae</taxon>
        <taxon>Hymenobacter</taxon>
    </lineage>
</organism>
<dbReference type="RefSeq" id="WP_196292349.1">
    <property type="nucleotide sequence ID" value="NZ_JADQDM010000002.1"/>
</dbReference>
<name>A0ABS0I1X1_9BACT</name>
<protein>
    <submittedName>
        <fullName evidence="1">Uncharacterized protein</fullName>
    </submittedName>
</protein>
<reference evidence="1 2" key="1">
    <citation type="submission" date="2020-11" db="EMBL/GenBank/DDBJ databases">
        <authorList>
            <person name="Kim M.K."/>
        </authorList>
    </citation>
    <scope>NUCLEOTIDE SEQUENCE [LARGE SCALE GENOMIC DNA]</scope>
    <source>
        <strain evidence="1 2">BT662</strain>
    </source>
</reference>
<dbReference type="Proteomes" id="UP000618931">
    <property type="component" value="Unassembled WGS sequence"/>
</dbReference>
<dbReference type="EMBL" id="JADQDM010000002">
    <property type="protein sequence ID" value="MBF9220924.1"/>
    <property type="molecule type" value="Genomic_DNA"/>
</dbReference>
<gene>
    <name evidence="1" type="ORF">I2H31_07405</name>
</gene>
<keyword evidence="2" id="KW-1185">Reference proteome</keyword>
<evidence type="ECO:0000313" key="1">
    <source>
        <dbReference type="EMBL" id="MBF9220924.1"/>
    </source>
</evidence>
<comment type="caution">
    <text evidence="1">The sequence shown here is derived from an EMBL/GenBank/DDBJ whole genome shotgun (WGS) entry which is preliminary data.</text>
</comment>
<sequence>MLTNLQQHFRFYLALILSALLALGIRLQAAPLGSAQMPVEQPARPPVAPAAAAVTAAR</sequence>
<accession>A0ABS0I1X1</accession>